<dbReference type="PROSITE" id="PS00061">
    <property type="entry name" value="ADH_SHORT"/>
    <property type="match status" value="1"/>
</dbReference>
<evidence type="ECO:0000256" key="3">
    <source>
        <dbReference type="RuleBase" id="RU000363"/>
    </source>
</evidence>
<dbReference type="PANTHER" id="PTHR45024:SF2">
    <property type="entry name" value="SCP2 DOMAIN-CONTAINING PROTEIN"/>
    <property type="match status" value="1"/>
</dbReference>
<sequence>MTDLLLAGKVAIITGAGRGIGRAVAERFASLGAKLVLADNGASIDGKAHEPGVAQALAEKIGPAAVAFEQDMASPDAAADAVALAKEQFGGVDILVNNAAILRDAMVWKGDPADFDAVIRNNLSSAWYLANAATPLMRAQAKEGRTGGRILSMVSSAGFYGNYGVSSYAGAKAGLLGLSRVWALELARAGITANAIMPFAATRVTESLPPATDLLKDYKARALKLPAKPVAVAAAWLASELGQNVTGQLIGVRGRDVFLMSQPRPIAHAIAEGTGWDEPSLAHATQSLFNDHYVDLQSDLEAFNIDPLA</sequence>
<protein>
    <submittedName>
        <fullName evidence="5">3-hydroxyacyl-CoA dehydrogenase</fullName>
    </submittedName>
</protein>
<keyword evidence="6" id="KW-1185">Reference proteome</keyword>
<dbReference type="SMART" id="SM00822">
    <property type="entry name" value="PKS_KR"/>
    <property type="match status" value="1"/>
</dbReference>
<evidence type="ECO:0000256" key="1">
    <source>
        <dbReference type="ARBA" id="ARBA00006484"/>
    </source>
</evidence>
<dbReference type="Gene3D" id="3.40.50.720">
    <property type="entry name" value="NAD(P)-binding Rossmann-like Domain"/>
    <property type="match status" value="1"/>
</dbReference>
<dbReference type="EMBL" id="BMOV01000005">
    <property type="protein sequence ID" value="GGO11867.1"/>
    <property type="molecule type" value="Genomic_DNA"/>
</dbReference>
<dbReference type="InterPro" id="IPR057326">
    <property type="entry name" value="KR_dom"/>
</dbReference>
<proteinExistence type="inferred from homology"/>
<comment type="similarity">
    <text evidence="1 3">Belongs to the short-chain dehydrogenases/reductases (SDR) family.</text>
</comment>
<evidence type="ECO:0000313" key="6">
    <source>
        <dbReference type="Proteomes" id="UP000602381"/>
    </source>
</evidence>
<dbReference type="RefSeq" id="WP_188873752.1">
    <property type="nucleotide sequence ID" value="NZ_BMOV01000005.1"/>
</dbReference>
<dbReference type="InterPro" id="IPR036291">
    <property type="entry name" value="NAD(P)-bd_dom_sf"/>
</dbReference>
<feature type="domain" description="Ketoreductase" evidence="4">
    <location>
        <begin position="9"/>
        <end position="202"/>
    </location>
</feature>
<accession>A0ABQ2LDF2</accession>
<dbReference type="SUPFAM" id="SSF51735">
    <property type="entry name" value="NAD(P)-binding Rossmann-fold domains"/>
    <property type="match status" value="1"/>
</dbReference>
<evidence type="ECO:0000313" key="5">
    <source>
        <dbReference type="EMBL" id="GGO11867.1"/>
    </source>
</evidence>
<gene>
    <name evidence="5" type="ORF">GCM10007972_16120</name>
</gene>
<dbReference type="PANTHER" id="PTHR45024">
    <property type="entry name" value="DEHYDROGENASES, SHORT CHAIN"/>
    <property type="match status" value="1"/>
</dbReference>
<dbReference type="Pfam" id="PF00106">
    <property type="entry name" value="adh_short"/>
    <property type="match status" value="1"/>
</dbReference>
<comment type="caution">
    <text evidence="5">The sequence shown here is derived from an EMBL/GenBank/DDBJ whole genome shotgun (WGS) entry which is preliminary data.</text>
</comment>
<dbReference type="InterPro" id="IPR002347">
    <property type="entry name" value="SDR_fam"/>
</dbReference>
<evidence type="ECO:0000256" key="2">
    <source>
        <dbReference type="ARBA" id="ARBA00023002"/>
    </source>
</evidence>
<dbReference type="InterPro" id="IPR051687">
    <property type="entry name" value="Peroxisomal_Beta-Oxidation"/>
</dbReference>
<dbReference type="Proteomes" id="UP000602381">
    <property type="component" value="Unassembled WGS sequence"/>
</dbReference>
<keyword evidence="2" id="KW-0560">Oxidoreductase</keyword>
<dbReference type="PRINTS" id="PR00081">
    <property type="entry name" value="GDHRDH"/>
</dbReference>
<reference evidence="6" key="1">
    <citation type="journal article" date="2019" name="Int. J. Syst. Evol. Microbiol.">
        <title>The Global Catalogue of Microorganisms (GCM) 10K type strain sequencing project: providing services to taxonomists for standard genome sequencing and annotation.</title>
        <authorList>
            <consortium name="The Broad Institute Genomics Platform"/>
            <consortium name="The Broad Institute Genome Sequencing Center for Infectious Disease"/>
            <person name="Wu L."/>
            <person name="Ma J."/>
        </authorList>
    </citation>
    <scope>NUCLEOTIDE SEQUENCE [LARGE SCALE GENOMIC DNA]</scope>
    <source>
        <strain evidence="6">JCM 17843</strain>
    </source>
</reference>
<dbReference type="InterPro" id="IPR020904">
    <property type="entry name" value="Sc_DH/Rdtase_CS"/>
</dbReference>
<organism evidence="5 6">
    <name type="scientific">Iodidimonas muriae</name>
    <dbReference type="NCBI Taxonomy" id="261467"/>
    <lineage>
        <taxon>Bacteria</taxon>
        <taxon>Pseudomonadati</taxon>
        <taxon>Pseudomonadota</taxon>
        <taxon>Alphaproteobacteria</taxon>
        <taxon>Iodidimonadales</taxon>
        <taxon>Iodidimonadaceae</taxon>
        <taxon>Iodidimonas</taxon>
    </lineage>
</organism>
<dbReference type="PRINTS" id="PR00080">
    <property type="entry name" value="SDRFAMILY"/>
</dbReference>
<evidence type="ECO:0000259" key="4">
    <source>
        <dbReference type="SMART" id="SM00822"/>
    </source>
</evidence>
<name>A0ABQ2LDF2_9PROT</name>